<name>A0ABW7A9Y3_9ACTN</name>
<dbReference type="InterPro" id="IPR009057">
    <property type="entry name" value="Homeodomain-like_sf"/>
</dbReference>
<dbReference type="PRINTS" id="PR00455">
    <property type="entry name" value="HTHTETR"/>
</dbReference>
<evidence type="ECO:0000256" key="1">
    <source>
        <dbReference type="ARBA" id="ARBA00023125"/>
    </source>
</evidence>
<evidence type="ECO:0000313" key="4">
    <source>
        <dbReference type="EMBL" id="MFG1704146.1"/>
    </source>
</evidence>
<accession>A0ABW7A9Y3</accession>
<dbReference type="Proteomes" id="UP001603978">
    <property type="component" value="Unassembled WGS sequence"/>
</dbReference>
<dbReference type="InterPro" id="IPR050109">
    <property type="entry name" value="HTH-type_TetR-like_transc_reg"/>
</dbReference>
<reference evidence="4 5" key="1">
    <citation type="submission" date="2024-10" db="EMBL/GenBank/DDBJ databases">
        <authorList>
            <person name="Topkara A.R."/>
            <person name="Saygin H."/>
        </authorList>
    </citation>
    <scope>NUCLEOTIDE SEQUENCE [LARGE SCALE GENOMIC DNA]</scope>
    <source>
        <strain evidence="4 5">M3C6</strain>
    </source>
</reference>
<proteinExistence type="predicted"/>
<dbReference type="PROSITE" id="PS50977">
    <property type="entry name" value="HTH_TETR_2"/>
    <property type="match status" value="1"/>
</dbReference>
<evidence type="ECO:0000259" key="3">
    <source>
        <dbReference type="PROSITE" id="PS50977"/>
    </source>
</evidence>
<sequence length="214" mass="23966">MSDPVKSTAGRGTRRAAQARATRRRIIDAALELFQRQGYAATTLDQIAAAAGVAVQTVYFHFGNKATVLKEIVDVLAVGDDEPIPVLDRPWAQQVRDEPDGRRAMAIWLTNSRAIFGRVAPIMKIVRDAAGADAEMAAQWETNQNQRYIAHHTLARQLADKQALRPDLSTEEAADVIFTLVSFEVYLLLTDVRGWTPDRWERWMNKILADAILR</sequence>
<dbReference type="Gene3D" id="1.10.357.10">
    <property type="entry name" value="Tetracycline Repressor, domain 2"/>
    <property type="match status" value="1"/>
</dbReference>
<dbReference type="RefSeq" id="WP_393164928.1">
    <property type="nucleotide sequence ID" value="NZ_JBICRM010000007.1"/>
</dbReference>
<keyword evidence="5" id="KW-1185">Reference proteome</keyword>
<dbReference type="InterPro" id="IPR001647">
    <property type="entry name" value="HTH_TetR"/>
</dbReference>
<dbReference type="PANTHER" id="PTHR30055">
    <property type="entry name" value="HTH-TYPE TRANSCRIPTIONAL REGULATOR RUTR"/>
    <property type="match status" value="1"/>
</dbReference>
<comment type="caution">
    <text evidence="4">The sequence shown here is derived from an EMBL/GenBank/DDBJ whole genome shotgun (WGS) entry which is preliminary data.</text>
</comment>
<dbReference type="Pfam" id="PF00440">
    <property type="entry name" value="TetR_N"/>
    <property type="match status" value="1"/>
</dbReference>
<evidence type="ECO:0000256" key="2">
    <source>
        <dbReference type="PROSITE-ProRule" id="PRU00335"/>
    </source>
</evidence>
<evidence type="ECO:0000313" key="5">
    <source>
        <dbReference type="Proteomes" id="UP001603978"/>
    </source>
</evidence>
<gene>
    <name evidence="4" type="ORF">ACFLIM_13235</name>
</gene>
<organism evidence="4 5">
    <name type="scientific">Nonomuraea marmarensis</name>
    <dbReference type="NCBI Taxonomy" id="3351344"/>
    <lineage>
        <taxon>Bacteria</taxon>
        <taxon>Bacillati</taxon>
        <taxon>Actinomycetota</taxon>
        <taxon>Actinomycetes</taxon>
        <taxon>Streptosporangiales</taxon>
        <taxon>Streptosporangiaceae</taxon>
        <taxon>Nonomuraea</taxon>
    </lineage>
</organism>
<dbReference type="SUPFAM" id="SSF46689">
    <property type="entry name" value="Homeodomain-like"/>
    <property type="match status" value="1"/>
</dbReference>
<dbReference type="EMBL" id="JBICRM010000007">
    <property type="protein sequence ID" value="MFG1704146.1"/>
    <property type="molecule type" value="Genomic_DNA"/>
</dbReference>
<dbReference type="PANTHER" id="PTHR30055:SF226">
    <property type="entry name" value="HTH-TYPE TRANSCRIPTIONAL REGULATOR PKSA"/>
    <property type="match status" value="1"/>
</dbReference>
<protein>
    <submittedName>
        <fullName evidence="4">Helix-turn-helix domain-containing protein</fullName>
    </submittedName>
</protein>
<feature type="DNA-binding region" description="H-T-H motif" evidence="2">
    <location>
        <begin position="43"/>
        <end position="62"/>
    </location>
</feature>
<keyword evidence="1 2" id="KW-0238">DNA-binding</keyword>
<feature type="domain" description="HTH tetR-type" evidence="3">
    <location>
        <begin position="20"/>
        <end position="80"/>
    </location>
</feature>